<name>A0A8S1PE54_PARPR</name>
<organism evidence="1 2">
    <name type="scientific">Paramecium primaurelia</name>
    <dbReference type="NCBI Taxonomy" id="5886"/>
    <lineage>
        <taxon>Eukaryota</taxon>
        <taxon>Sar</taxon>
        <taxon>Alveolata</taxon>
        <taxon>Ciliophora</taxon>
        <taxon>Intramacronucleata</taxon>
        <taxon>Oligohymenophorea</taxon>
        <taxon>Peniculida</taxon>
        <taxon>Parameciidae</taxon>
        <taxon>Paramecium</taxon>
    </lineage>
</organism>
<gene>
    <name evidence="1" type="ORF">PPRIM_AZ9-3.1.T1150020</name>
</gene>
<dbReference type="Proteomes" id="UP000688137">
    <property type="component" value="Unassembled WGS sequence"/>
</dbReference>
<dbReference type="EMBL" id="CAJJDM010000118">
    <property type="protein sequence ID" value="CAD8101259.1"/>
    <property type="molecule type" value="Genomic_DNA"/>
</dbReference>
<accession>A0A8S1PE54</accession>
<evidence type="ECO:0000313" key="2">
    <source>
        <dbReference type="Proteomes" id="UP000688137"/>
    </source>
</evidence>
<sequence>MFDGFLSPDYLTLKAPSPMNLHRISPPELFWIIQSSLQHLKLFVQLKGQKHNQKSTDKFWNNFFISTYSLNKAHNKVNIGISANEACSYIRQQNLHFSLFLKRWGRRRIKKYHSKNELK</sequence>
<dbReference type="AlphaFoldDB" id="A0A8S1PE54"/>
<comment type="caution">
    <text evidence="1">The sequence shown here is derived from an EMBL/GenBank/DDBJ whole genome shotgun (WGS) entry which is preliminary data.</text>
</comment>
<reference evidence="1" key="1">
    <citation type="submission" date="2021-01" db="EMBL/GenBank/DDBJ databases">
        <authorList>
            <consortium name="Genoscope - CEA"/>
            <person name="William W."/>
        </authorList>
    </citation>
    <scope>NUCLEOTIDE SEQUENCE</scope>
</reference>
<evidence type="ECO:0000313" key="1">
    <source>
        <dbReference type="EMBL" id="CAD8101259.1"/>
    </source>
</evidence>
<proteinExistence type="predicted"/>
<protein>
    <submittedName>
        <fullName evidence="1">Uncharacterized protein</fullName>
    </submittedName>
</protein>
<keyword evidence="2" id="KW-1185">Reference proteome</keyword>